<dbReference type="PANTHER" id="PTHR13799">
    <property type="entry name" value="NGG1 INTERACTING FACTOR 3"/>
    <property type="match status" value="1"/>
</dbReference>
<dbReference type="InterPro" id="IPR002678">
    <property type="entry name" value="DUF34/NIF3"/>
</dbReference>
<evidence type="ECO:0000313" key="4">
    <source>
        <dbReference type="EMBL" id="MFC7370296.1"/>
    </source>
</evidence>
<name>A0ABW2NIQ5_9BACL</name>
<proteinExistence type="inferred from homology"/>
<evidence type="ECO:0000313" key="5">
    <source>
        <dbReference type="Proteomes" id="UP001596549"/>
    </source>
</evidence>
<dbReference type="Proteomes" id="UP001596549">
    <property type="component" value="Unassembled WGS sequence"/>
</dbReference>
<accession>A0ABW2NIQ5</accession>
<dbReference type="Gene3D" id="3.40.1390.30">
    <property type="entry name" value="NIF3 (NGG1p interacting factor 3)-like"/>
    <property type="match status" value="2"/>
</dbReference>
<keyword evidence="5" id="KW-1185">Reference proteome</keyword>
<organism evidence="4 5">
    <name type="scientific">Fictibacillus iocasae</name>
    <dbReference type="NCBI Taxonomy" id="2715437"/>
    <lineage>
        <taxon>Bacteria</taxon>
        <taxon>Bacillati</taxon>
        <taxon>Bacillota</taxon>
        <taxon>Bacilli</taxon>
        <taxon>Bacillales</taxon>
        <taxon>Fictibacillaceae</taxon>
        <taxon>Fictibacillus</taxon>
    </lineage>
</organism>
<evidence type="ECO:0000256" key="2">
    <source>
        <dbReference type="ARBA" id="ARBA00022112"/>
    </source>
</evidence>
<reference evidence="5" key="1">
    <citation type="journal article" date="2019" name="Int. J. Syst. Evol. Microbiol.">
        <title>The Global Catalogue of Microorganisms (GCM) 10K type strain sequencing project: providing services to taxonomists for standard genome sequencing and annotation.</title>
        <authorList>
            <consortium name="The Broad Institute Genomics Platform"/>
            <consortium name="The Broad Institute Genome Sequencing Center for Infectious Disease"/>
            <person name="Wu L."/>
            <person name="Ma J."/>
        </authorList>
    </citation>
    <scope>NUCLEOTIDE SEQUENCE [LARGE SCALE GENOMIC DNA]</scope>
    <source>
        <strain evidence="5">NBRC 106396</strain>
    </source>
</reference>
<comment type="caution">
    <text evidence="4">The sequence shown here is derived from an EMBL/GenBank/DDBJ whole genome shotgun (WGS) entry which is preliminary data.</text>
</comment>
<gene>
    <name evidence="4" type="ORF">ACFQPF_01210</name>
</gene>
<comment type="similarity">
    <text evidence="1">Belongs to the GTP cyclohydrolase I type 2/NIF3 family.</text>
</comment>
<dbReference type="PANTHER" id="PTHR13799:SF14">
    <property type="entry name" value="GTP CYCLOHYDROLASE 1 TYPE 2 HOMOLOG"/>
    <property type="match status" value="1"/>
</dbReference>
<dbReference type="RefSeq" id="WP_379745293.1">
    <property type="nucleotide sequence ID" value="NZ_JBHTCP010000002.1"/>
</dbReference>
<dbReference type="Pfam" id="PF01784">
    <property type="entry name" value="DUF34_NIF3"/>
    <property type="match status" value="1"/>
</dbReference>
<sequence length="260" mass="29648">MNSNEFNRIINNLFKDELPLFDDDEYGFTYCAQEKWKKLAYATNLSFETIEKAAESNADFLLTHHDAWDFIYGMKEACITRLKKLGISHYYIHSPLDYVKFGTCTSLMHALGVDDRITLSYYNNGGIPGTGEYQVPLELHQLVERMSGVLGEQVRWWKNSTRPVKKIGMMTGAGHSTDYMKIAIEHGCDTYITGEATLYSIQYAEFTGMNLIAGSHTHTEIFGVESLARKIQTEVHELEICKIIESHFELGKQVNTMELS</sequence>
<protein>
    <recommendedName>
        <fullName evidence="2">GTP cyclohydrolase 1 type 2 homolog</fullName>
    </recommendedName>
</protein>
<evidence type="ECO:0000256" key="3">
    <source>
        <dbReference type="ARBA" id="ARBA00022723"/>
    </source>
</evidence>
<evidence type="ECO:0000256" key="1">
    <source>
        <dbReference type="ARBA" id="ARBA00006964"/>
    </source>
</evidence>
<keyword evidence="3" id="KW-0479">Metal-binding</keyword>
<dbReference type="SUPFAM" id="SSF102705">
    <property type="entry name" value="NIF3 (NGG1p interacting factor 3)-like"/>
    <property type="match status" value="1"/>
</dbReference>
<dbReference type="EMBL" id="JBHTCP010000002">
    <property type="protein sequence ID" value="MFC7370296.1"/>
    <property type="molecule type" value="Genomic_DNA"/>
</dbReference>
<dbReference type="InterPro" id="IPR036069">
    <property type="entry name" value="DUF34/NIF3_sf"/>
</dbReference>